<dbReference type="InterPro" id="IPR001680">
    <property type="entry name" value="WD40_rpt"/>
</dbReference>
<feature type="repeat" description="WD" evidence="3">
    <location>
        <begin position="361"/>
        <end position="400"/>
    </location>
</feature>
<evidence type="ECO:0000256" key="2">
    <source>
        <dbReference type="ARBA" id="ARBA00022737"/>
    </source>
</evidence>
<evidence type="ECO:0000313" key="5">
    <source>
        <dbReference type="EMBL" id="KAA8894344.1"/>
    </source>
</evidence>
<accession>A0A5J5EGD0</accession>
<keyword evidence="6" id="KW-1185">Reference proteome</keyword>
<dbReference type="Pfam" id="PF00400">
    <property type="entry name" value="WD40"/>
    <property type="match status" value="6"/>
</dbReference>
<dbReference type="Proteomes" id="UP000326924">
    <property type="component" value="Unassembled WGS sequence"/>
</dbReference>
<dbReference type="CDD" id="cd00200">
    <property type="entry name" value="WD40"/>
    <property type="match status" value="1"/>
</dbReference>
<keyword evidence="1 3" id="KW-0853">WD repeat</keyword>
<protein>
    <submittedName>
        <fullName evidence="5">WD40-repeat-containing domain protein</fullName>
    </submittedName>
</protein>
<dbReference type="PROSITE" id="PS50082">
    <property type="entry name" value="WD_REPEATS_2"/>
    <property type="match status" value="6"/>
</dbReference>
<name>A0A5J5EGD0_9PEZI</name>
<sequence length="546" mass="59869">MGGMPGMMSDDDEMYPTPQQRPSAVTTGYTDPPLAIQPTLTTPGHGYPRLNWAFLFKNRRRLEENWLHNRCTPFQIPHPHYSHEGHRECIYTIQYSPKWLCSGSRDRTIRIWNIKTRRLRSEPLVGHDGSVLCLQFDESPDQDVIISGSSDASVIVWRFSTGEKLQTIPKAHDESVLNLRFSKKWLVTCSKDKLIKIWNRQPLETSDVDYPWHSKLLFGPQGAPPNHPHHPQYQPTWSIQDPAASAGLGLQNPFGSAYSTFRGKSTAVPKALAAYTAVQTLKGHVAAVNAIQLHGDEIVSASGDRVIKLWNLKTGACEKTFLGHQKGIACIQFDGKTIVSGSSDQTIRVFDRDTQAETATLRGHGSLVRTVQATKNKIVSGSYDETVRIWRFNEDTENWEPGAVLQQAITPLPTNPNGNANHAQLQMAALQQFQANAAVNPGAVQMHQVQLAGPGLAGAIAAAQLLPNNPPPPPPPVPQQQQAAAAAVAAAATNAPATGGGAHRVFKLQFDARWIICCSQDTRIVGWDYAADDEGVIEASRFFLGG</sequence>
<feature type="repeat" description="WD" evidence="3">
    <location>
        <begin position="169"/>
        <end position="199"/>
    </location>
</feature>
<dbReference type="InterPro" id="IPR036322">
    <property type="entry name" value="WD40_repeat_dom_sf"/>
</dbReference>
<dbReference type="Gene3D" id="2.130.10.10">
    <property type="entry name" value="YVTN repeat-like/Quinoprotein amine dehydrogenase"/>
    <property type="match status" value="2"/>
</dbReference>
<evidence type="ECO:0000256" key="3">
    <source>
        <dbReference type="PROSITE-ProRule" id="PRU00221"/>
    </source>
</evidence>
<keyword evidence="2" id="KW-0677">Repeat</keyword>
<dbReference type="SUPFAM" id="SSF50978">
    <property type="entry name" value="WD40 repeat-like"/>
    <property type="match status" value="1"/>
</dbReference>
<gene>
    <name evidence="5" type="ORF">FN846DRAFT_974548</name>
</gene>
<dbReference type="InterPro" id="IPR020472">
    <property type="entry name" value="WD40_PAC1"/>
</dbReference>
<dbReference type="SMART" id="SM00320">
    <property type="entry name" value="WD40"/>
    <property type="match status" value="6"/>
</dbReference>
<feature type="compositionally biased region" description="Polar residues" evidence="4">
    <location>
        <begin position="17"/>
        <end position="29"/>
    </location>
</feature>
<dbReference type="PANTHER" id="PTHR22847:SF723">
    <property type="entry name" value="E3 UBIQUITIN LIGASE COMPLEX SCF SUBUNIT SCONB-RELATED"/>
    <property type="match status" value="1"/>
</dbReference>
<reference evidence="5 6" key="1">
    <citation type="submission" date="2019-09" db="EMBL/GenBank/DDBJ databases">
        <title>Draft genome of the ectomycorrhizal ascomycete Sphaerosporella brunnea.</title>
        <authorList>
            <consortium name="DOE Joint Genome Institute"/>
            <person name="Benucci G.M."/>
            <person name="Marozzi G."/>
            <person name="Antonielli L."/>
            <person name="Sanchez S."/>
            <person name="Marco P."/>
            <person name="Wang X."/>
            <person name="Falini L.B."/>
            <person name="Barry K."/>
            <person name="Haridas S."/>
            <person name="Lipzen A."/>
            <person name="Labutti K."/>
            <person name="Grigoriev I.V."/>
            <person name="Murat C."/>
            <person name="Martin F."/>
            <person name="Albertini E."/>
            <person name="Donnini D."/>
            <person name="Bonito G."/>
        </authorList>
    </citation>
    <scope>NUCLEOTIDE SEQUENCE [LARGE SCALE GENOMIC DNA]</scope>
    <source>
        <strain evidence="5 6">Sb_GMNB300</strain>
    </source>
</reference>
<dbReference type="InterPro" id="IPR015943">
    <property type="entry name" value="WD40/YVTN_repeat-like_dom_sf"/>
</dbReference>
<organism evidence="5 6">
    <name type="scientific">Sphaerosporella brunnea</name>
    <dbReference type="NCBI Taxonomy" id="1250544"/>
    <lineage>
        <taxon>Eukaryota</taxon>
        <taxon>Fungi</taxon>
        <taxon>Dikarya</taxon>
        <taxon>Ascomycota</taxon>
        <taxon>Pezizomycotina</taxon>
        <taxon>Pezizomycetes</taxon>
        <taxon>Pezizales</taxon>
        <taxon>Pyronemataceae</taxon>
        <taxon>Sphaerosporella</taxon>
    </lineage>
</organism>
<evidence type="ECO:0000256" key="4">
    <source>
        <dbReference type="SAM" id="MobiDB-lite"/>
    </source>
</evidence>
<feature type="repeat" description="WD" evidence="3">
    <location>
        <begin position="124"/>
        <end position="167"/>
    </location>
</feature>
<dbReference type="PANTHER" id="PTHR22847">
    <property type="entry name" value="WD40 REPEAT PROTEIN"/>
    <property type="match status" value="1"/>
</dbReference>
<dbReference type="PROSITE" id="PS50294">
    <property type="entry name" value="WD_REPEATS_REGION"/>
    <property type="match status" value="4"/>
</dbReference>
<proteinExistence type="predicted"/>
<feature type="repeat" description="WD" evidence="3">
    <location>
        <begin position="83"/>
        <end position="122"/>
    </location>
</feature>
<dbReference type="InParanoid" id="A0A5J5EGD0"/>
<dbReference type="AlphaFoldDB" id="A0A5J5EGD0"/>
<feature type="repeat" description="WD" evidence="3">
    <location>
        <begin position="321"/>
        <end position="360"/>
    </location>
</feature>
<dbReference type="OrthoDB" id="19711at2759"/>
<comment type="caution">
    <text evidence="5">The sequence shown here is derived from an EMBL/GenBank/DDBJ whole genome shotgun (WGS) entry which is preliminary data.</text>
</comment>
<dbReference type="PROSITE" id="PS00678">
    <property type="entry name" value="WD_REPEATS_1"/>
    <property type="match status" value="2"/>
</dbReference>
<evidence type="ECO:0000256" key="1">
    <source>
        <dbReference type="ARBA" id="ARBA00022574"/>
    </source>
</evidence>
<evidence type="ECO:0000313" key="6">
    <source>
        <dbReference type="Proteomes" id="UP000326924"/>
    </source>
</evidence>
<dbReference type="InterPro" id="IPR019775">
    <property type="entry name" value="WD40_repeat_CS"/>
</dbReference>
<feature type="region of interest" description="Disordered" evidence="4">
    <location>
        <begin position="1"/>
        <end position="34"/>
    </location>
</feature>
<dbReference type="EMBL" id="VXIS01000347">
    <property type="protein sequence ID" value="KAA8894344.1"/>
    <property type="molecule type" value="Genomic_DNA"/>
</dbReference>
<dbReference type="PRINTS" id="PR00320">
    <property type="entry name" value="GPROTEINBRPT"/>
</dbReference>
<feature type="repeat" description="WD" evidence="3">
    <location>
        <begin position="281"/>
        <end position="320"/>
    </location>
</feature>